<evidence type="ECO:0000256" key="1">
    <source>
        <dbReference type="SAM" id="MobiDB-lite"/>
    </source>
</evidence>
<feature type="compositionally biased region" description="Basic and acidic residues" evidence="1">
    <location>
        <begin position="132"/>
        <end position="159"/>
    </location>
</feature>
<protein>
    <submittedName>
        <fullName evidence="2">Phosphatidylinositol-binding clathrin assembly protein-like isoform X1</fullName>
    </submittedName>
</protein>
<feature type="region of interest" description="Disordered" evidence="1">
    <location>
        <begin position="105"/>
        <end position="160"/>
    </location>
</feature>
<comment type="caution">
    <text evidence="2">The sequence shown here is derived from an EMBL/GenBank/DDBJ whole genome shotgun (WGS) entry which is preliminary data.</text>
</comment>
<gene>
    <name evidence="2" type="ORF">AKAME5_002428900</name>
</gene>
<keyword evidence="3" id="KW-1185">Reference proteome</keyword>
<feature type="compositionally biased region" description="Basic and acidic residues" evidence="1">
    <location>
        <begin position="105"/>
        <end position="121"/>
    </location>
</feature>
<dbReference type="Proteomes" id="UP001279410">
    <property type="component" value="Unassembled WGS sequence"/>
</dbReference>
<proteinExistence type="predicted"/>
<dbReference type="EMBL" id="BRZM01001326">
    <property type="protein sequence ID" value="GLD72964.1"/>
    <property type="molecule type" value="Genomic_DNA"/>
</dbReference>
<reference evidence="2" key="1">
    <citation type="submission" date="2022-08" db="EMBL/GenBank/DDBJ databases">
        <title>Genome sequencing of akame (Lates japonicus).</title>
        <authorList>
            <person name="Hashiguchi Y."/>
            <person name="Takahashi H."/>
        </authorList>
    </citation>
    <scope>NUCLEOTIDE SEQUENCE</scope>
    <source>
        <strain evidence="2">Kochi</strain>
    </source>
</reference>
<evidence type="ECO:0000313" key="3">
    <source>
        <dbReference type="Proteomes" id="UP001279410"/>
    </source>
</evidence>
<sequence length="187" mass="21141">MLPMRHVGQTPVGPLVEKSQQRPFWQSKPCTSTNWRAHTIGTCTRARPSDSLPPQMSHQMGRSHDAPQPVMYNQPVLRPAIPLDPSRGHRCTSCRDDDVTMAVKLKERRLEERDGEKESKKNKSRTKSSAGGRKDQDREEKGRGEEEGERTRGRIKDEMLMSVSMSPDPLISSPLSMRLLISLSLNL</sequence>
<evidence type="ECO:0000313" key="2">
    <source>
        <dbReference type="EMBL" id="GLD72964.1"/>
    </source>
</evidence>
<dbReference type="AlphaFoldDB" id="A0AAD3NKW4"/>
<organism evidence="2 3">
    <name type="scientific">Lates japonicus</name>
    <name type="common">Japanese lates</name>
    <dbReference type="NCBI Taxonomy" id="270547"/>
    <lineage>
        <taxon>Eukaryota</taxon>
        <taxon>Metazoa</taxon>
        <taxon>Chordata</taxon>
        <taxon>Craniata</taxon>
        <taxon>Vertebrata</taxon>
        <taxon>Euteleostomi</taxon>
        <taxon>Actinopterygii</taxon>
        <taxon>Neopterygii</taxon>
        <taxon>Teleostei</taxon>
        <taxon>Neoteleostei</taxon>
        <taxon>Acanthomorphata</taxon>
        <taxon>Carangaria</taxon>
        <taxon>Carangaria incertae sedis</taxon>
        <taxon>Centropomidae</taxon>
        <taxon>Lates</taxon>
    </lineage>
</organism>
<feature type="region of interest" description="Disordered" evidence="1">
    <location>
        <begin position="1"/>
        <end position="23"/>
    </location>
</feature>
<accession>A0AAD3NKW4</accession>
<name>A0AAD3NKW4_LATJO</name>
<feature type="region of interest" description="Disordered" evidence="1">
    <location>
        <begin position="44"/>
        <end position="67"/>
    </location>
</feature>